<gene>
    <name evidence="2" type="ORF">OFUS_LOCUS9260</name>
</gene>
<dbReference type="InterPro" id="IPR008560">
    <property type="entry name" value="DUF842_euk"/>
</dbReference>
<feature type="non-terminal residue" evidence="2">
    <location>
        <position position="1"/>
    </location>
</feature>
<comment type="similarity">
    <text evidence="1">Belongs to the FAM136 family.</text>
</comment>
<sequence length="147" mass="16723">KRKMDQVQARVQSAITEAVNTLDKEHLRKMQADMYKCSAACCEKPYYSMDQVQNCVEKCSGPINQGQRFMQTEMQNYQDRLQRCALDCQDTIRDKVGPNTSEAEVAKHKKDLEKCVVKCADTHIGAIPSMLTRMRDTLKKLESANAS</sequence>
<dbReference type="GO" id="GO:0005737">
    <property type="term" value="C:cytoplasm"/>
    <property type="evidence" value="ECO:0007669"/>
    <property type="project" value="TreeGrafter"/>
</dbReference>
<evidence type="ECO:0000256" key="1">
    <source>
        <dbReference type="ARBA" id="ARBA00009952"/>
    </source>
</evidence>
<evidence type="ECO:0000313" key="3">
    <source>
        <dbReference type="Proteomes" id="UP000749559"/>
    </source>
</evidence>
<keyword evidence="3" id="KW-1185">Reference proteome</keyword>
<evidence type="ECO:0000313" key="2">
    <source>
        <dbReference type="EMBL" id="CAH1782856.1"/>
    </source>
</evidence>
<comment type="caution">
    <text evidence="2">The sequence shown here is derived from an EMBL/GenBank/DDBJ whole genome shotgun (WGS) entry which is preliminary data.</text>
</comment>
<dbReference type="PANTHER" id="PTHR21096:SF0">
    <property type="entry name" value="PROTEIN FAM136A"/>
    <property type="match status" value="1"/>
</dbReference>
<dbReference type="EMBL" id="CAIIXF020000005">
    <property type="protein sequence ID" value="CAH1782856.1"/>
    <property type="molecule type" value="Genomic_DNA"/>
</dbReference>
<dbReference type="Proteomes" id="UP000749559">
    <property type="component" value="Unassembled WGS sequence"/>
</dbReference>
<accession>A0A8S4NPT8</accession>
<organism evidence="2 3">
    <name type="scientific">Owenia fusiformis</name>
    <name type="common">Polychaete worm</name>
    <dbReference type="NCBI Taxonomy" id="6347"/>
    <lineage>
        <taxon>Eukaryota</taxon>
        <taxon>Metazoa</taxon>
        <taxon>Spiralia</taxon>
        <taxon>Lophotrochozoa</taxon>
        <taxon>Annelida</taxon>
        <taxon>Polychaeta</taxon>
        <taxon>Sedentaria</taxon>
        <taxon>Canalipalpata</taxon>
        <taxon>Sabellida</taxon>
        <taxon>Oweniida</taxon>
        <taxon>Oweniidae</taxon>
        <taxon>Owenia</taxon>
    </lineage>
</organism>
<dbReference type="OrthoDB" id="9975421at2759"/>
<proteinExistence type="inferred from homology"/>
<dbReference type="Pfam" id="PF05811">
    <property type="entry name" value="DUF842"/>
    <property type="match status" value="1"/>
</dbReference>
<reference evidence="2" key="1">
    <citation type="submission" date="2022-03" db="EMBL/GenBank/DDBJ databases">
        <authorList>
            <person name="Martin C."/>
        </authorList>
    </citation>
    <scope>NUCLEOTIDE SEQUENCE</scope>
</reference>
<protein>
    <recommendedName>
        <fullName evidence="4">Protein FAM136A</fullName>
    </recommendedName>
</protein>
<dbReference type="PANTHER" id="PTHR21096">
    <property type="entry name" value="PROTEIN FAM136A"/>
    <property type="match status" value="1"/>
</dbReference>
<name>A0A8S4NPT8_OWEFU</name>
<evidence type="ECO:0008006" key="4">
    <source>
        <dbReference type="Google" id="ProtNLM"/>
    </source>
</evidence>
<dbReference type="AlphaFoldDB" id="A0A8S4NPT8"/>